<dbReference type="GO" id="GO:0003700">
    <property type="term" value="F:DNA-binding transcription factor activity"/>
    <property type="evidence" value="ECO:0007669"/>
    <property type="project" value="InterPro"/>
</dbReference>
<dbReference type="eggNOG" id="COG2207">
    <property type="taxonomic scope" value="Bacteria"/>
</dbReference>
<dbReference type="OrthoDB" id="646090at2"/>
<name>A0A0A2MGN5_9FLAO</name>
<dbReference type="RefSeq" id="WP_026991588.1">
    <property type="nucleotide sequence ID" value="NZ_JRLY01000014.1"/>
</dbReference>
<dbReference type="InterPro" id="IPR018060">
    <property type="entry name" value="HTH_AraC"/>
</dbReference>
<dbReference type="InterPro" id="IPR037923">
    <property type="entry name" value="HTH-like"/>
</dbReference>
<dbReference type="InterPro" id="IPR009057">
    <property type="entry name" value="Homeodomain-like_sf"/>
</dbReference>
<sequence length="319" mass="37126">MKPPLTTVRKFTDSLAFMELPVFSYIDRNDFAIVKMEELGMPLPYQTPVFRPDHFSIIIIPDGVASYRVDDTVFKLCSNNVLFIRPDTFLSGKWSSLGKAYYISFSNHFLLHHWPAGIDEIQKMGSKKGYAAWFEPNMIENIERICLDMYDEAVCKTPYKYEVIANLILNLLLLIRQQQYTEKPVKAKKHNCYVAAFIGQMENNFSRIISGETTAVLRIKDYAEMQNLNEGYLSKIVSNTTGKTVNQWIHEKLINEIKYLLKNTNKPMREIATLYGFNDLNYFYNYFKRHTNNAPGYFRRYCNAIAKPGTDYRNIVVNV</sequence>
<evidence type="ECO:0000259" key="4">
    <source>
        <dbReference type="PROSITE" id="PS01124"/>
    </source>
</evidence>
<dbReference type="EMBL" id="JRLY01000014">
    <property type="protein sequence ID" value="KGO91832.1"/>
    <property type="molecule type" value="Genomic_DNA"/>
</dbReference>
<dbReference type="Proteomes" id="UP000030111">
    <property type="component" value="Unassembled WGS sequence"/>
</dbReference>
<dbReference type="Pfam" id="PF12833">
    <property type="entry name" value="HTH_18"/>
    <property type="match status" value="1"/>
</dbReference>
<dbReference type="PANTHER" id="PTHR43280">
    <property type="entry name" value="ARAC-FAMILY TRANSCRIPTIONAL REGULATOR"/>
    <property type="match status" value="1"/>
</dbReference>
<keyword evidence="6" id="KW-1185">Reference proteome</keyword>
<evidence type="ECO:0000256" key="1">
    <source>
        <dbReference type="ARBA" id="ARBA00023015"/>
    </source>
</evidence>
<feature type="domain" description="HTH araC/xylS-type" evidence="4">
    <location>
        <begin position="203"/>
        <end position="301"/>
    </location>
</feature>
<evidence type="ECO:0000256" key="3">
    <source>
        <dbReference type="ARBA" id="ARBA00023163"/>
    </source>
</evidence>
<dbReference type="SUPFAM" id="SSF51215">
    <property type="entry name" value="Regulatory protein AraC"/>
    <property type="match status" value="1"/>
</dbReference>
<dbReference type="PANTHER" id="PTHR43280:SF32">
    <property type="entry name" value="TRANSCRIPTIONAL REGULATORY PROTEIN"/>
    <property type="match status" value="1"/>
</dbReference>
<proteinExistence type="predicted"/>
<evidence type="ECO:0000256" key="2">
    <source>
        <dbReference type="ARBA" id="ARBA00023125"/>
    </source>
</evidence>
<reference evidence="5 6" key="1">
    <citation type="submission" date="2013-09" db="EMBL/GenBank/DDBJ databases">
        <authorList>
            <person name="Zeng Z."/>
            <person name="Chen C."/>
        </authorList>
    </citation>
    <scope>NUCLEOTIDE SEQUENCE [LARGE SCALE GENOMIC DNA]</scope>
    <source>
        <strain evidence="5 6">WB 4.1-42</strain>
    </source>
</reference>
<gene>
    <name evidence="5" type="ORF">Q766_15405</name>
</gene>
<keyword evidence="2" id="KW-0238">DNA-binding</keyword>
<dbReference type="SMART" id="SM00342">
    <property type="entry name" value="HTH_ARAC"/>
    <property type="match status" value="1"/>
</dbReference>
<keyword evidence="3" id="KW-0804">Transcription</keyword>
<organism evidence="5 6">
    <name type="scientific">Flavobacterium subsaxonicum WB 4.1-42 = DSM 21790</name>
    <dbReference type="NCBI Taxonomy" id="1121898"/>
    <lineage>
        <taxon>Bacteria</taxon>
        <taxon>Pseudomonadati</taxon>
        <taxon>Bacteroidota</taxon>
        <taxon>Flavobacteriia</taxon>
        <taxon>Flavobacteriales</taxon>
        <taxon>Flavobacteriaceae</taxon>
        <taxon>Flavobacterium</taxon>
    </lineage>
</organism>
<comment type="caution">
    <text evidence="5">The sequence shown here is derived from an EMBL/GenBank/DDBJ whole genome shotgun (WGS) entry which is preliminary data.</text>
</comment>
<evidence type="ECO:0000313" key="6">
    <source>
        <dbReference type="Proteomes" id="UP000030111"/>
    </source>
</evidence>
<dbReference type="AlphaFoldDB" id="A0A0A2MGN5"/>
<dbReference type="PROSITE" id="PS01124">
    <property type="entry name" value="HTH_ARAC_FAMILY_2"/>
    <property type="match status" value="1"/>
</dbReference>
<dbReference type="Gene3D" id="1.10.10.60">
    <property type="entry name" value="Homeodomain-like"/>
    <property type="match status" value="1"/>
</dbReference>
<protein>
    <recommendedName>
        <fullName evidence="4">HTH araC/xylS-type domain-containing protein</fullName>
    </recommendedName>
</protein>
<dbReference type="GO" id="GO:0043565">
    <property type="term" value="F:sequence-specific DNA binding"/>
    <property type="evidence" value="ECO:0007669"/>
    <property type="project" value="InterPro"/>
</dbReference>
<keyword evidence="1" id="KW-0805">Transcription regulation</keyword>
<dbReference type="STRING" id="1121898.GCA_000422725_00087"/>
<evidence type="ECO:0000313" key="5">
    <source>
        <dbReference type="EMBL" id="KGO91832.1"/>
    </source>
</evidence>
<dbReference type="SUPFAM" id="SSF46689">
    <property type="entry name" value="Homeodomain-like"/>
    <property type="match status" value="1"/>
</dbReference>
<accession>A0A0A2MGN5</accession>